<dbReference type="EMBL" id="LXQA010290678">
    <property type="protein sequence ID" value="MCI41311.1"/>
    <property type="molecule type" value="Genomic_DNA"/>
</dbReference>
<name>A0A392RXF0_9FABA</name>
<protein>
    <submittedName>
        <fullName evidence="1">Uncharacterized protein</fullName>
    </submittedName>
</protein>
<dbReference type="Proteomes" id="UP000265520">
    <property type="component" value="Unassembled WGS sequence"/>
</dbReference>
<dbReference type="AlphaFoldDB" id="A0A392RXF0"/>
<sequence>FDKIIKKEIPSTVVYEDDKVLSDV</sequence>
<comment type="caution">
    <text evidence="1">The sequence shown here is derived from an EMBL/GenBank/DDBJ whole genome shotgun (WGS) entry which is preliminary data.</text>
</comment>
<proteinExistence type="predicted"/>
<evidence type="ECO:0000313" key="2">
    <source>
        <dbReference type="Proteomes" id="UP000265520"/>
    </source>
</evidence>
<keyword evidence="2" id="KW-1185">Reference proteome</keyword>
<evidence type="ECO:0000313" key="1">
    <source>
        <dbReference type="EMBL" id="MCI41311.1"/>
    </source>
</evidence>
<feature type="non-terminal residue" evidence="1">
    <location>
        <position position="1"/>
    </location>
</feature>
<organism evidence="1 2">
    <name type="scientific">Trifolium medium</name>
    <dbReference type="NCBI Taxonomy" id="97028"/>
    <lineage>
        <taxon>Eukaryota</taxon>
        <taxon>Viridiplantae</taxon>
        <taxon>Streptophyta</taxon>
        <taxon>Embryophyta</taxon>
        <taxon>Tracheophyta</taxon>
        <taxon>Spermatophyta</taxon>
        <taxon>Magnoliopsida</taxon>
        <taxon>eudicotyledons</taxon>
        <taxon>Gunneridae</taxon>
        <taxon>Pentapetalae</taxon>
        <taxon>rosids</taxon>
        <taxon>fabids</taxon>
        <taxon>Fabales</taxon>
        <taxon>Fabaceae</taxon>
        <taxon>Papilionoideae</taxon>
        <taxon>50 kb inversion clade</taxon>
        <taxon>NPAAA clade</taxon>
        <taxon>Hologalegina</taxon>
        <taxon>IRL clade</taxon>
        <taxon>Trifolieae</taxon>
        <taxon>Trifolium</taxon>
    </lineage>
</organism>
<accession>A0A392RXF0</accession>
<reference evidence="1 2" key="1">
    <citation type="journal article" date="2018" name="Front. Plant Sci.">
        <title>Red Clover (Trifolium pratense) and Zigzag Clover (T. medium) - A Picture of Genomic Similarities and Differences.</title>
        <authorList>
            <person name="Dluhosova J."/>
            <person name="Istvanek J."/>
            <person name="Nedelnik J."/>
            <person name="Repkova J."/>
        </authorList>
    </citation>
    <scope>NUCLEOTIDE SEQUENCE [LARGE SCALE GENOMIC DNA]</scope>
    <source>
        <strain evidence="2">cv. 10/8</strain>
        <tissue evidence="1">Leaf</tissue>
    </source>
</reference>